<reference evidence="1 2" key="1">
    <citation type="submission" date="2019-09" db="EMBL/GenBank/DDBJ databases">
        <title>Phylogeny of genus Pseudoclavibacter and closely related genus.</title>
        <authorList>
            <person name="Li Y."/>
        </authorList>
    </citation>
    <scope>NUCLEOTIDE SEQUENCE [LARGE SCALE GENOMIC DNA]</scope>
    <source>
        <strain evidence="1 2">THG-MD12</strain>
    </source>
</reference>
<dbReference type="RefSeq" id="WP_151422920.1">
    <property type="nucleotide sequence ID" value="NZ_WBJX01000001.1"/>
</dbReference>
<name>A0A7J5B6G9_9MICO</name>
<dbReference type="Pfam" id="PF13830">
    <property type="entry name" value="DUF4192"/>
    <property type="match status" value="1"/>
</dbReference>
<dbReference type="EMBL" id="WBJX01000001">
    <property type="protein sequence ID" value="KAB1639765.1"/>
    <property type="molecule type" value="Genomic_DNA"/>
</dbReference>
<dbReference type="OrthoDB" id="4954868at2"/>
<dbReference type="Proteomes" id="UP000490386">
    <property type="component" value="Unassembled WGS sequence"/>
</dbReference>
<keyword evidence="2" id="KW-1185">Reference proteome</keyword>
<protein>
    <submittedName>
        <fullName evidence="1">DUF4192 family protein</fullName>
    </submittedName>
</protein>
<dbReference type="AlphaFoldDB" id="A0A7J5B6G9"/>
<evidence type="ECO:0000313" key="1">
    <source>
        <dbReference type="EMBL" id="KAB1639765.1"/>
    </source>
</evidence>
<proteinExistence type="predicted"/>
<accession>A0A7J5B6G9</accession>
<organism evidence="1 2">
    <name type="scientific">Pseudoclavibacter terrae</name>
    <dbReference type="NCBI Taxonomy" id="1530195"/>
    <lineage>
        <taxon>Bacteria</taxon>
        <taxon>Bacillati</taxon>
        <taxon>Actinomycetota</taxon>
        <taxon>Actinomycetes</taxon>
        <taxon>Micrococcales</taxon>
        <taxon>Microbacteriaceae</taxon>
        <taxon>Pseudoclavibacter</taxon>
    </lineage>
</organism>
<comment type="caution">
    <text evidence="1">The sequence shown here is derived from an EMBL/GenBank/DDBJ whole genome shotgun (WGS) entry which is preliminary data.</text>
</comment>
<sequence>MQQIRLSTPKQILDAVPRLLGYSPVGSLVAIPLSGKRGGVVLRFDLPEVPEPSSAGAAAYANAVIGHLSHLRSIERVVFVLCPDLPFGSGPRPPFWVVAEELVAAADRAGIELAACICRAADAWGVYGCDDADCCDIGPRPLGAQEEWVRATAKPGDESLITPASVTTRLRFADEDERHWQHHEGEDDLPSMRQRWLMAFAPDTFRAAPTDAELAHLLCMLRGRHTSELLLVTIGFGAHADLLSLAPVWSTVMGEEDAHRPLPEFSRRRVRQAAAVLRRLAELVDLDDEPVLLASMSWLEWASGRSSAAAAFAKRALEIRADDPLASSVAWLVERCVVPPWLAVVEQWSDEPEAAAAGRDD</sequence>
<evidence type="ECO:0000313" key="2">
    <source>
        <dbReference type="Proteomes" id="UP000490386"/>
    </source>
</evidence>
<dbReference type="InterPro" id="IPR025447">
    <property type="entry name" value="DUF4192"/>
</dbReference>
<gene>
    <name evidence="1" type="ORF">F8O03_05485</name>
</gene>